<reference evidence="1" key="1">
    <citation type="submission" date="2020-08" db="EMBL/GenBank/DDBJ databases">
        <title>Studying the diversity of plant-associated saprophytic bacteria and their role in host health and plant-pathogen interactions.</title>
        <authorList>
            <person name="Potnis N."/>
        </authorList>
    </citation>
    <scope>NUCLEOTIDE SEQUENCE</scope>
    <source>
        <strain evidence="1">F21</strain>
    </source>
</reference>
<organism evidence="1">
    <name type="scientific">Xanthomonas arboricola</name>
    <dbReference type="NCBI Taxonomy" id="56448"/>
    <lineage>
        <taxon>Bacteria</taxon>
        <taxon>Pseudomonadati</taxon>
        <taxon>Pseudomonadota</taxon>
        <taxon>Gammaproteobacteria</taxon>
        <taxon>Lysobacterales</taxon>
        <taxon>Lysobacteraceae</taxon>
        <taxon>Xanthomonas</taxon>
    </lineage>
</organism>
<name>A0AB73H2B0_9XANT</name>
<comment type="caution">
    <text evidence="1">The sequence shown here is derived from an EMBL/GenBank/DDBJ whole genome shotgun (WGS) entry which is preliminary data.</text>
</comment>
<dbReference type="Pfam" id="PF19800">
    <property type="entry name" value="DUF6283"/>
    <property type="match status" value="1"/>
</dbReference>
<proteinExistence type="predicted"/>
<gene>
    <name evidence="1" type="ORF">FHR65_003884</name>
</gene>
<sequence length="61" mass="6617">MSVRLERMHGRVGSDVEDGGQILYPSYVAMAVANGVPSNDPALQACRESYFEAQQVDSGEQ</sequence>
<accession>A0AB73H2B0</accession>
<dbReference type="EMBL" id="JACIIQ010000021">
    <property type="protein sequence ID" value="MBB5672286.1"/>
    <property type="molecule type" value="Genomic_DNA"/>
</dbReference>
<dbReference type="Proteomes" id="UP000528595">
    <property type="component" value="Unassembled WGS sequence"/>
</dbReference>
<evidence type="ECO:0000313" key="1">
    <source>
        <dbReference type="EMBL" id="MBB5672286.1"/>
    </source>
</evidence>
<dbReference type="AlphaFoldDB" id="A0AB73H2B0"/>
<protein>
    <submittedName>
        <fullName evidence="1">Uncharacterized protein</fullName>
    </submittedName>
</protein>
<dbReference type="InterPro" id="IPR046250">
    <property type="entry name" value="DUF6283"/>
</dbReference>